<comment type="caution">
    <text evidence="2">The sequence shown here is derived from an EMBL/GenBank/DDBJ whole genome shotgun (WGS) entry which is preliminary data.</text>
</comment>
<feature type="transmembrane region" description="Helical" evidence="1">
    <location>
        <begin position="178"/>
        <end position="202"/>
    </location>
</feature>
<reference evidence="2 3" key="1">
    <citation type="submission" date="2019-06" db="EMBL/GenBank/DDBJ databases">
        <authorList>
            <person name="Livingstone P."/>
            <person name="Whitworth D."/>
        </authorList>
    </citation>
    <scope>NUCLEOTIDE SEQUENCE [LARGE SCALE GENOMIC DNA]</scope>
    <source>
        <strain evidence="2 3">AM401</strain>
    </source>
</reference>
<protein>
    <recommendedName>
        <fullName evidence="4">Membrane protein 6-pyruvoyl-tetrahydropterin synthase-related domain-containing protein</fullName>
    </recommendedName>
</protein>
<dbReference type="Proteomes" id="UP000315369">
    <property type="component" value="Unassembled WGS sequence"/>
</dbReference>
<feature type="transmembrane region" description="Helical" evidence="1">
    <location>
        <begin position="676"/>
        <end position="698"/>
    </location>
</feature>
<feature type="transmembrane region" description="Helical" evidence="1">
    <location>
        <begin position="300"/>
        <end position="320"/>
    </location>
</feature>
<dbReference type="RefSeq" id="WP_141643752.1">
    <property type="nucleotide sequence ID" value="NZ_VIFM01000065.1"/>
</dbReference>
<feature type="transmembrane region" description="Helical" evidence="1">
    <location>
        <begin position="214"/>
        <end position="235"/>
    </location>
</feature>
<evidence type="ECO:0000313" key="2">
    <source>
        <dbReference type="EMBL" id="TQF14560.1"/>
    </source>
</evidence>
<evidence type="ECO:0008006" key="4">
    <source>
        <dbReference type="Google" id="ProtNLM"/>
    </source>
</evidence>
<sequence length="707" mass="78270">MKQTLTSRPALFVALALAALYGAVLIVTRLDVFSIDVAGHLASGMAVRRGYFHQFNDSAFLGYVQNLFYPPLEDLLLGALLWLPLEPITTFKLFLSLLVAGYFAGVGALALRFERPAVRWLFVLASVLLFYTHKAEGFAQGLCFLDLFRVGITSQFLGAVFFFAVTAELYGTPRPLRLALLLAGVVLSHLIMGLAAGVLVLLSLPRIVRVPRLMGALVLGAGLSAFFWLPFLAYRGLMVSNRVMVEQTGWSVALACLPVALFGWTRGMRLLAAGTVTLLLPSLFARLFEDAAWLPSLHYYRFDICGLVLVPAVAGAVLDALPATKSPWRTRLVRGAALVALGLVTWLFPLRSGLTLPDRLAQGTRFEREAAPTLDERFGRHFVLEYRRAFDFAVESYLGAMDEEFKGPKGLFWESNTANHLVSSYMATLVGRPVILDHFYFGSFTCPFQQCVLDHFLADFNVTRFSVDARVLAARPVEPGTPLEAITARAACYTRTLELGGTSRFRLVPEPSFSVNGAPFRTLRVEPREDIPGGPALNSAVEVLPPSELMPFEREERFFYNAYFHPIGPACEARIHLRQTLVGDAEWQPLHDALAHAGPSVNLPPAPVSFHKEGRGTYRLELPEGGPRLFKVKLAWFPGMRLVDEQGIEQPLFRAYPHLLGLGQGTLRLEYRRPPILWAGYVISALSWALLITIAVMARRQSRHPSA</sequence>
<evidence type="ECO:0000313" key="3">
    <source>
        <dbReference type="Proteomes" id="UP000315369"/>
    </source>
</evidence>
<gene>
    <name evidence="2" type="ORF">FJV41_18095</name>
</gene>
<proteinExistence type="predicted"/>
<dbReference type="EMBL" id="VIFM01000065">
    <property type="protein sequence ID" value="TQF14560.1"/>
    <property type="molecule type" value="Genomic_DNA"/>
</dbReference>
<feature type="transmembrane region" description="Helical" evidence="1">
    <location>
        <begin position="117"/>
        <end position="135"/>
    </location>
</feature>
<evidence type="ECO:0000256" key="1">
    <source>
        <dbReference type="SAM" id="Phobius"/>
    </source>
</evidence>
<organism evidence="2 3">
    <name type="scientific">Myxococcus llanfairpwllgwyngyllgogerychwyrndrobwllllantysiliogogogochensis</name>
    <dbReference type="NCBI Taxonomy" id="2590453"/>
    <lineage>
        <taxon>Bacteria</taxon>
        <taxon>Pseudomonadati</taxon>
        <taxon>Myxococcota</taxon>
        <taxon>Myxococcia</taxon>
        <taxon>Myxococcales</taxon>
        <taxon>Cystobacterineae</taxon>
        <taxon>Myxococcaceae</taxon>
        <taxon>Myxococcus</taxon>
    </lineage>
</organism>
<dbReference type="AlphaFoldDB" id="A0A540X038"/>
<keyword evidence="1" id="KW-0472">Membrane</keyword>
<keyword evidence="1" id="KW-1133">Transmembrane helix</keyword>
<feature type="transmembrane region" description="Helical" evidence="1">
    <location>
        <begin position="271"/>
        <end position="288"/>
    </location>
</feature>
<feature type="transmembrane region" description="Helical" evidence="1">
    <location>
        <begin position="332"/>
        <end position="350"/>
    </location>
</feature>
<keyword evidence="1" id="KW-0812">Transmembrane</keyword>
<accession>A0A540X038</accession>
<feature type="transmembrane region" description="Helical" evidence="1">
    <location>
        <begin position="92"/>
        <end position="111"/>
    </location>
</feature>
<keyword evidence="3" id="KW-1185">Reference proteome</keyword>
<name>A0A540X038_9BACT</name>
<feature type="transmembrane region" description="Helical" evidence="1">
    <location>
        <begin position="147"/>
        <end position="166"/>
    </location>
</feature>